<dbReference type="CDD" id="cd04189">
    <property type="entry name" value="G1P_TT_long"/>
    <property type="match status" value="1"/>
</dbReference>
<evidence type="ECO:0000313" key="3">
    <source>
        <dbReference type="Proteomes" id="UP001501095"/>
    </source>
</evidence>
<dbReference type="PANTHER" id="PTHR42883">
    <property type="entry name" value="GLUCOSE-1-PHOSPHATE THYMIDYLTRANSFERASE"/>
    <property type="match status" value="1"/>
</dbReference>
<reference evidence="3" key="1">
    <citation type="journal article" date="2019" name="Int. J. Syst. Evol. Microbiol.">
        <title>The Global Catalogue of Microorganisms (GCM) 10K type strain sequencing project: providing services to taxonomists for standard genome sequencing and annotation.</title>
        <authorList>
            <consortium name="The Broad Institute Genomics Platform"/>
            <consortium name="The Broad Institute Genome Sequencing Center for Infectious Disease"/>
            <person name="Wu L."/>
            <person name="Ma J."/>
        </authorList>
    </citation>
    <scope>NUCLEOTIDE SEQUENCE [LARGE SCALE GENOMIC DNA]</scope>
    <source>
        <strain evidence="3">JCM 6924</strain>
    </source>
</reference>
<dbReference type="SUPFAM" id="SSF53448">
    <property type="entry name" value="Nucleotide-diphospho-sugar transferases"/>
    <property type="match status" value="1"/>
</dbReference>
<evidence type="ECO:0000313" key="2">
    <source>
        <dbReference type="EMBL" id="GAA2551053.1"/>
    </source>
</evidence>
<name>A0ABP6BDN2_9ACTN</name>
<gene>
    <name evidence="2" type="ORF">GCM10010423_59260</name>
</gene>
<keyword evidence="3" id="KW-1185">Reference proteome</keyword>
<dbReference type="NCBIfam" id="TIGR01208">
    <property type="entry name" value="rmlA_long"/>
    <property type="match status" value="1"/>
</dbReference>
<proteinExistence type="predicted"/>
<dbReference type="InterPro" id="IPR029044">
    <property type="entry name" value="Nucleotide-diphossugar_trans"/>
</dbReference>
<dbReference type="Gene3D" id="3.90.550.10">
    <property type="entry name" value="Spore Coat Polysaccharide Biosynthesis Protein SpsA, Chain A"/>
    <property type="match status" value="1"/>
</dbReference>
<dbReference type="Pfam" id="PF00483">
    <property type="entry name" value="NTP_transferase"/>
    <property type="match status" value="1"/>
</dbReference>
<dbReference type="PANTHER" id="PTHR42883:SF2">
    <property type="entry name" value="THYMIDYLYLTRANSFERASE"/>
    <property type="match status" value="1"/>
</dbReference>
<organism evidence="2 3">
    <name type="scientific">Streptomyces levis</name>
    <dbReference type="NCBI Taxonomy" id="285566"/>
    <lineage>
        <taxon>Bacteria</taxon>
        <taxon>Bacillati</taxon>
        <taxon>Actinomycetota</taxon>
        <taxon>Actinomycetes</taxon>
        <taxon>Kitasatosporales</taxon>
        <taxon>Streptomycetaceae</taxon>
        <taxon>Streptomyces</taxon>
    </lineage>
</organism>
<accession>A0ABP6BDN2</accession>
<feature type="domain" description="Nucleotidyl transferase" evidence="1">
    <location>
        <begin position="12"/>
        <end position="246"/>
    </location>
</feature>
<dbReference type="Gene3D" id="2.160.10.10">
    <property type="entry name" value="Hexapeptide repeat proteins"/>
    <property type="match status" value="1"/>
</dbReference>
<evidence type="ECO:0000259" key="1">
    <source>
        <dbReference type="Pfam" id="PF00483"/>
    </source>
</evidence>
<sequence length="361" mass="38809">MAEESIRKDKVKALVLSGGMGTRLRPFTYSTPKQLIPVAGKAVLEHVIDNILAAGITDIGVIVGDRSEKIREAMGDGSRFGARITYIHQAQPLGLAHCVLIAREFLGADDFLMYLGDNVLSEGITEIARTFTAQRPDAQIVVQKVADPRAFGVAEIDDSGTVTRLAEKPAVPRSELALIGVYFFTPAIHRAVDSIRPSARGELEITDAIQWLVEDGARVKASEYFGFWADTGSVDAVLASNRRLLDEVRPQRRGEVDDASVLTGPVVLSPGARVVRSRIDGPAYIGPGSVVEDSHVGRYTAIGAGCAVRRTLIEDSIVQDGSSLSDLRRLSGSLIGRTASVTATRRHRLIVGDDSRVEVAS</sequence>
<dbReference type="EMBL" id="BAAATM010000018">
    <property type="protein sequence ID" value="GAA2551053.1"/>
    <property type="molecule type" value="Genomic_DNA"/>
</dbReference>
<protein>
    <submittedName>
        <fullName evidence="2">Glucose-1-phosphate thymidylyltransferase</fullName>
    </submittedName>
</protein>
<dbReference type="Proteomes" id="UP001501095">
    <property type="component" value="Unassembled WGS sequence"/>
</dbReference>
<dbReference type="InterPro" id="IPR005908">
    <property type="entry name" value="G1P_thy_trans_l"/>
</dbReference>
<comment type="caution">
    <text evidence="2">The sequence shown here is derived from an EMBL/GenBank/DDBJ whole genome shotgun (WGS) entry which is preliminary data.</text>
</comment>
<dbReference type="InterPro" id="IPR005835">
    <property type="entry name" value="NTP_transferase_dom"/>
</dbReference>